<proteinExistence type="inferred from homology"/>
<dbReference type="PANTHER" id="PTHR21562">
    <property type="entry name" value="NOTUM-RELATED"/>
    <property type="match status" value="1"/>
</dbReference>
<comment type="caution">
    <text evidence="7">The sequence shown here is derived from an EMBL/GenBank/DDBJ whole genome shotgun (WGS) entry which is preliminary data.</text>
</comment>
<keyword evidence="8" id="KW-1185">Reference proteome</keyword>
<reference evidence="7 8" key="1">
    <citation type="journal article" date="2013" name="BMC Genomics">
        <title>The miniature genome of a carnivorous plant Genlisea aurea contains a low number of genes and short non-coding sequences.</title>
        <authorList>
            <person name="Leushkin E.V."/>
            <person name="Sutormin R.A."/>
            <person name="Nabieva E.R."/>
            <person name="Penin A.A."/>
            <person name="Kondrashov A.S."/>
            <person name="Logacheva M.D."/>
        </authorList>
    </citation>
    <scope>NUCLEOTIDE SEQUENCE [LARGE SCALE GENOMIC DNA]</scope>
</reference>
<dbReference type="Pfam" id="PF03283">
    <property type="entry name" value="PAE"/>
    <property type="match status" value="1"/>
</dbReference>
<dbReference type="AlphaFoldDB" id="S8D3G9"/>
<dbReference type="GO" id="GO:0009505">
    <property type="term" value="C:plant-type cell wall"/>
    <property type="evidence" value="ECO:0007669"/>
    <property type="project" value="TreeGrafter"/>
</dbReference>
<keyword evidence="6" id="KW-0964">Secreted</keyword>
<keyword evidence="6" id="KW-0378">Hydrolase</keyword>
<feature type="non-terminal residue" evidence="7">
    <location>
        <position position="110"/>
    </location>
</feature>
<dbReference type="InterPro" id="IPR004963">
    <property type="entry name" value="PAE/NOTUM"/>
</dbReference>
<organism evidence="7 8">
    <name type="scientific">Genlisea aurea</name>
    <dbReference type="NCBI Taxonomy" id="192259"/>
    <lineage>
        <taxon>Eukaryota</taxon>
        <taxon>Viridiplantae</taxon>
        <taxon>Streptophyta</taxon>
        <taxon>Embryophyta</taxon>
        <taxon>Tracheophyta</taxon>
        <taxon>Spermatophyta</taxon>
        <taxon>Magnoliopsida</taxon>
        <taxon>eudicotyledons</taxon>
        <taxon>Gunneridae</taxon>
        <taxon>Pentapetalae</taxon>
        <taxon>asterids</taxon>
        <taxon>lamiids</taxon>
        <taxon>Lamiales</taxon>
        <taxon>Lentibulariaceae</taxon>
        <taxon>Genlisea</taxon>
    </lineage>
</organism>
<evidence type="ECO:0000313" key="8">
    <source>
        <dbReference type="Proteomes" id="UP000015453"/>
    </source>
</evidence>
<keyword evidence="5 6" id="KW-0961">Cell wall biogenesis/degradation</keyword>
<dbReference type="PANTHER" id="PTHR21562:SF65">
    <property type="entry name" value="PECTIN ACETYLESTERASE"/>
    <property type="match status" value="1"/>
</dbReference>
<protein>
    <recommendedName>
        <fullName evidence="6">Pectin acetylesterase</fullName>
        <ecNumber evidence="6">3.1.1.-</ecNumber>
    </recommendedName>
</protein>
<evidence type="ECO:0000256" key="4">
    <source>
        <dbReference type="ARBA" id="ARBA00022512"/>
    </source>
</evidence>
<dbReference type="Proteomes" id="UP000015453">
    <property type="component" value="Unassembled WGS sequence"/>
</dbReference>
<keyword evidence="4 6" id="KW-0134">Cell wall</keyword>
<name>S8D3G9_9LAMI</name>
<evidence type="ECO:0000256" key="6">
    <source>
        <dbReference type="RuleBase" id="RU363114"/>
    </source>
</evidence>
<sequence length="110" mass="12383">ILFAGGSAGGLAAMLHCDMLRSMVPNVGRFKCFADAGFFLAGTNESVFGYDFREHQFDNVVLKHEIAKYLPEECKTQMNPNLCFFPQNFIQYIKTPLFLAESSIDSYQVI</sequence>
<dbReference type="EC" id="3.1.1.-" evidence="6"/>
<feature type="non-terminal residue" evidence="7">
    <location>
        <position position="1"/>
    </location>
</feature>
<comment type="function">
    <text evidence="1 6">Hydrolyzes acetyl esters in homogalacturonan regions of pectin. In type I primary cell wall, galacturonic acid residues of pectin can be acetylated at the O-2 and O-3 positions. Decreasing the degree of acetylation of pectin gels in vitro alters their physical properties.</text>
</comment>
<comment type="similarity">
    <text evidence="3 6">Belongs to the pectinacetylesterase family.</text>
</comment>
<dbReference type="EMBL" id="AUSU01001046">
    <property type="protein sequence ID" value="EPS71946.1"/>
    <property type="molecule type" value="Genomic_DNA"/>
</dbReference>
<evidence type="ECO:0000256" key="5">
    <source>
        <dbReference type="ARBA" id="ARBA00023316"/>
    </source>
</evidence>
<evidence type="ECO:0000256" key="3">
    <source>
        <dbReference type="ARBA" id="ARBA00005784"/>
    </source>
</evidence>
<evidence type="ECO:0000256" key="2">
    <source>
        <dbReference type="ARBA" id="ARBA00004191"/>
    </source>
</evidence>
<gene>
    <name evidence="7" type="ORF">M569_02813</name>
</gene>
<evidence type="ECO:0000313" key="7">
    <source>
        <dbReference type="EMBL" id="EPS71946.1"/>
    </source>
</evidence>
<dbReference type="OrthoDB" id="912962at2759"/>
<dbReference type="GO" id="GO:0071555">
    <property type="term" value="P:cell wall organization"/>
    <property type="evidence" value="ECO:0007669"/>
    <property type="project" value="UniProtKB-KW"/>
</dbReference>
<accession>S8D3G9</accession>
<evidence type="ECO:0000256" key="1">
    <source>
        <dbReference type="ARBA" id="ARBA00003534"/>
    </source>
</evidence>
<comment type="subcellular location">
    <subcellularLocation>
        <location evidence="2 6">Secreted</location>
        <location evidence="2 6">Cell wall</location>
    </subcellularLocation>
</comment>
<dbReference type="GO" id="GO:0052793">
    <property type="term" value="F:pectin acetylesterase activity"/>
    <property type="evidence" value="ECO:0007669"/>
    <property type="project" value="TreeGrafter"/>
</dbReference>